<dbReference type="Proteomes" id="UP000238322">
    <property type="component" value="Unassembled WGS sequence"/>
</dbReference>
<evidence type="ECO:0000256" key="3">
    <source>
        <dbReference type="ARBA" id="ARBA00022448"/>
    </source>
</evidence>
<dbReference type="RefSeq" id="WP_105332539.1">
    <property type="nucleotide sequence ID" value="NZ_PUHY01000015.1"/>
</dbReference>
<evidence type="ECO:0008006" key="7">
    <source>
        <dbReference type="Google" id="ProtNLM"/>
    </source>
</evidence>
<evidence type="ECO:0000256" key="1">
    <source>
        <dbReference type="ARBA" id="ARBA00004418"/>
    </source>
</evidence>
<comment type="similarity">
    <text evidence="2">Belongs to the bacterial solute-binding protein 1 family.</text>
</comment>
<gene>
    <name evidence="5" type="ORF">C5Y83_25015</name>
</gene>
<evidence type="ECO:0000313" key="5">
    <source>
        <dbReference type="EMBL" id="PQO29344.1"/>
    </source>
</evidence>
<proteinExistence type="inferred from homology"/>
<evidence type="ECO:0000256" key="4">
    <source>
        <dbReference type="ARBA" id="ARBA00022729"/>
    </source>
</evidence>
<dbReference type="Gene3D" id="3.40.190.10">
    <property type="entry name" value="Periplasmic binding protein-like II"/>
    <property type="match status" value="1"/>
</dbReference>
<dbReference type="PANTHER" id="PTHR43649:SF34">
    <property type="entry name" value="ABC TRANSPORTER PERIPLASMIC-BINDING PROTEIN YCJN-RELATED"/>
    <property type="match status" value="1"/>
</dbReference>
<sequence length="474" mass="51424">MTSRQTLILLLFGLIFTGCNSKQTNKSDRPKIETPPLSIAVVEDEALAERIRLELSARIEEAITVETVPRATFLDQKRQTKDILIYPPAMMGELIERSWLTPVPSSILSSEDLDLDDVVQGIRQTEIHWGEKTYALPFGSPVLMLMARTDLLKQLNLEVPKTWTEYAAVVEAIEASELVTKDESLQTATLEPMADAYLPSLFLARSAAYVKHSENLSTYFDFTSGKSRLTSPGFVRAADELAQSAKTIPSELQSLDPQATAEAFLAGKSVMAIGWLNASSEIPETVSEAIAFGPLPGSTDIYQTQGNQWAPRDGSKPVSVPVLSTSGMVGSVASASGQTLHAADVLVLLTGKELSSLISPASKRTSLYRVSSLPMAQAWLPKGLPGAALRQYVKASIDQLQSPQSLSNIRIANCIEYEDTLRKALLSLIGPDALSADDALKMASDTWDDISEKHGKEAHVKAFRNSQGIGQTAF</sequence>
<keyword evidence="4" id="KW-0732">Signal</keyword>
<dbReference type="GO" id="GO:0042597">
    <property type="term" value="C:periplasmic space"/>
    <property type="evidence" value="ECO:0007669"/>
    <property type="project" value="UniProtKB-SubCell"/>
</dbReference>
<dbReference type="AlphaFoldDB" id="A0A2S8FBM6"/>
<evidence type="ECO:0000313" key="6">
    <source>
        <dbReference type="Proteomes" id="UP000238322"/>
    </source>
</evidence>
<dbReference type="PANTHER" id="PTHR43649">
    <property type="entry name" value="ARABINOSE-BINDING PROTEIN-RELATED"/>
    <property type="match status" value="1"/>
</dbReference>
<dbReference type="PROSITE" id="PS51257">
    <property type="entry name" value="PROKAR_LIPOPROTEIN"/>
    <property type="match status" value="1"/>
</dbReference>
<dbReference type="SUPFAM" id="SSF53850">
    <property type="entry name" value="Periplasmic binding protein-like II"/>
    <property type="match status" value="1"/>
</dbReference>
<dbReference type="Pfam" id="PF13416">
    <property type="entry name" value="SBP_bac_8"/>
    <property type="match status" value="1"/>
</dbReference>
<evidence type="ECO:0000256" key="2">
    <source>
        <dbReference type="ARBA" id="ARBA00008520"/>
    </source>
</evidence>
<keyword evidence="3" id="KW-0813">Transport</keyword>
<protein>
    <recommendedName>
        <fullName evidence="7">ABC transporter substrate-binding protein</fullName>
    </recommendedName>
</protein>
<organism evidence="5 6">
    <name type="scientific">Blastopirellula marina</name>
    <dbReference type="NCBI Taxonomy" id="124"/>
    <lineage>
        <taxon>Bacteria</taxon>
        <taxon>Pseudomonadati</taxon>
        <taxon>Planctomycetota</taxon>
        <taxon>Planctomycetia</taxon>
        <taxon>Pirellulales</taxon>
        <taxon>Pirellulaceae</taxon>
        <taxon>Blastopirellula</taxon>
    </lineage>
</organism>
<comment type="caution">
    <text evidence="5">The sequence shown here is derived from an EMBL/GenBank/DDBJ whole genome shotgun (WGS) entry which is preliminary data.</text>
</comment>
<comment type="subcellular location">
    <subcellularLocation>
        <location evidence="1">Periplasm</location>
    </subcellularLocation>
</comment>
<dbReference type="OrthoDB" id="247111at2"/>
<dbReference type="EMBL" id="PUHY01000015">
    <property type="protein sequence ID" value="PQO29344.1"/>
    <property type="molecule type" value="Genomic_DNA"/>
</dbReference>
<dbReference type="InterPro" id="IPR050490">
    <property type="entry name" value="Bact_solute-bd_prot1"/>
</dbReference>
<name>A0A2S8FBM6_9BACT</name>
<accession>A0A2S8FBM6</accession>
<dbReference type="InterPro" id="IPR006059">
    <property type="entry name" value="SBP"/>
</dbReference>
<reference evidence="5 6" key="1">
    <citation type="submission" date="2018-02" db="EMBL/GenBank/DDBJ databases">
        <title>Comparative genomes isolates from brazilian mangrove.</title>
        <authorList>
            <person name="Araujo J.E."/>
            <person name="Taketani R.G."/>
            <person name="Silva M.C.P."/>
            <person name="Loureco M.V."/>
            <person name="Andreote F.D."/>
        </authorList>
    </citation>
    <scope>NUCLEOTIDE SEQUENCE [LARGE SCALE GENOMIC DNA]</scope>
    <source>
        <strain evidence="5 6">Hex-1 MGV</strain>
    </source>
</reference>